<sequence length="73" mass="8739">MAEQIQATSFWTFLPLNNVNKTVQVENVERINMLNKRNSEKERERELQVCLFSFSLHCTKIVWKIEANCPRRK</sequence>
<organism evidence="1 2">
    <name type="scientific">Phaseolus coccineus</name>
    <name type="common">Scarlet runner bean</name>
    <name type="synonym">Phaseolus multiflorus</name>
    <dbReference type="NCBI Taxonomy" id="3886"/>
    <lineage>
        <taxon>Eukaryota</taxon>
        <taxon>Viridiplantae</taxon>
        <taxon>Streptophyta</taxon>
        <taxon>Embryophyta</taxon>
        <taxon>Tracheophyta</taxon>
        <taxon>Spermatophyta</taxon>
        <taxon>Magnoliopsida</taxon>
        <taxon>eudicotyledons</taxon>
        <taxon>Gunneridae</taxon>
        <taxon>Pentapetalae</taxon>
        <taxon>rosids</taxon>
        <taxon>fabids</taxon>
        <taxon>Fabales</taxon>
        <taxon>Fabaceae</taxon>
        <taxon>Papilionoideae</taxon>
        <taxon>50 kb inversion clade</taxon>
        <taxon>NPAAA clade</taxon>
        <taxon>indigoferoid/millettioid clade</taxon>
        <taxon>Phaseoleae</taxon>
        <taxon>Phaseolus</taxon>
    </lineage>
</organism>
<proteinExistence type="predicted"/>
<gene>
    <name evidence="1" type="ORF">VNO80_11962</name>
</gene>
<comment type="caution">
    <text evidence="1">The sequence shown here is derived from an EMBL/GenBank/DDBJ whole genome shotgun (WGS) entry which is preliminary data.</text>
</comment>
<accession>A0AAN9NB43</accession>
<dbReference type="AlphaFoldDB" id="A0AAN9NB43"/>
<dbReference type="EMBL" id="JAYMYR010000004">
    <property type="protein sequence ID" value="KAK7369914.1"/>
    <property type="molecule type" value="Genomic_DNA"/>
</dbReference>
<evidence type="ECO:0000313" key="2">
    <source>
        <dbReference type="Proteomes" id="UP001374584"/>
    </source>
</evidence>
<name>A0AAN9NB43_PHACN</name>
<reference evidence="1 2" key="1">
    <citation type="submission" date="2024-01" db="EMBL/GenBank/DDBJ databases">
        <title>The genomes of 5 underutilized Papilionoideae crops provide insights into root nodulation and disease resistanc.</title>
        <authorList>
            <person name="Jiang F."/>
        </authorList>
    </citation>
    <scope>NUCLEOTIDE SEQUENCE [LARGE SCALE GENOMIC DNA]</scope>
    <source>
        <strain evidence="1">JINMINGXINNONG_FW02</strain>
        <tissue evidence="1">Leaves</tissue>
    </source>
</reference>
<evidence type="ECO:0000313" key="1">
    <source>
        <dbReference type="EMBL" id="KAK7369914.1"/>
    </source>
</evidence>
<dbReference type="Proteomes" id="UP001374584">
    <property type="component" value="Unassembled WGS sequence"/>
</dbReference>
<keyword evidence="2" id="KW-1185">Reference proteome</keyword>
<protein>
    <submittedName>
        <fullName evidence="1">Uncharacterized protein</fullName>
    </submittedName>
</protein>